<dbReference type="CDD" id="cd07561">
    <property type="entry name" value="Peptidase_S41_CPP_like"/>
    <property type="match status" value="1"/>
</dbReference>
<dbReference type="RefSeq" id="WP_106602936.1">
    <property type="nucleotide sequence ID" value="NZ_PYGK01000006.1"/>
</dbReference>
<comment type="caution">
    <text evidence="2">The sequence shown here is derived from an EMBL/GenBank/DDBJ whole genome shotgun (WGS) entry which is preliminary data.</text>
</comment>
<dbReference type="PANTHER" id="PTHR32060:SF30">
    <property type="entry name" value="CARBOXY-TERMINAL PROCESSING PROTEASE CTPA"/>
    <property type="match status" value="1"/>
</dbReference>
<evidence type="ECO:0000313" key="3">
    <source>
        <dbReference type="Proteomes" id="UP000240978"/>
    </source>
</evidence>
<dbReference type="SMART" id="SM00245">
    <property type="entry name" value="TSPc"/>
    <property type="match status" value="1"/>
</dbReference>
<keyword evidence="3" id="KW-1185">Reference proteome</keyword>
<evidence type="ECO:0000259" key="1">
    <source>
        <dbReference type="SMART" id="SM00245"/>
    </source>
</evidence>
<dbReference type="SUPFAM" id="SSF52096">
    <property type="entry name" value="ClpP/crotonase"/>
    <property type="match status" value="1"/>
</dbReference>
<accession>A0A2P8G6W2</accession>
<organism evidence="2 3">
    <name type="scientific">Chitinophaga ginsengisoli</name>
    <dbReference type="NCBI Taxonomy" id="363837"/>
    <lineage>
        <taxon>Bacteria</taxon>
        <taxon>Pseudomonadati</taxon>
        <taxon>Bacteroidota</taxon>
        <taxon>Chitinophagia</taxon>
        <taxon>Chitinophagales</taxon>
        <taxon>Chitinophagaceae</taxon>
        <taxon>Chitinophaga</taxon>
    </lineage>
</organism>
<reference evidence="2 3" key="1">
    <citation type="submission" date="2018-03" db="EMBL/GenBank/DDBJ databases">
        <title>Genomic Encyclopedia of Archaeal and Bacterial Type Strains, Phase II (KMG-II): from individual species to whole genera.</title>
        <authorList>
            <person name="Goeker M."/>
        </authorList>
    </citation>
    <scope>NUCLEOTIDE SEQUENCE [LARGE SCALE GENOMIC DNA]</scope>
    <source>
        <strain evidence="2 3">DSM 18107</strain>
    </source>
</reference>
<dbReference type="PANTHER" id="PTHR32060">
    <property type="entry name" value="TAIL-SPECIFIC PROTEASE"/>
    <property type="match status" value="1"/>
</dbReference>
<dbReference type="InterPro" id="IPR005151">
    <property type="entry name" value="Tail-specific_protease"/>
</dbReference>
<dbReference type="Proteomes" id="UP000240978">
    <property type="component" value="Unassembled WGS sequence"/>
</dbReference>
<sequence>MFRKITITLASSLLIFSCKKDDVVKPETPTGPVTQREINNWVLDSMRYFYLWNNTLPAAADTQPSATEFLSRIKNTADRFSVIYRQDDPSSFPKYMLYSFGIAYSIIAYPTAPGGAIGVINLVVPGSTPASQGLQRGQYFTAINGNTLTTANAATLSQEMLNANSAILTMATADGTTVTKGEDIPLIAKSIREQPVYKQSIQKVNNKTVAYLFYNAFDDNYNAGLINAFQQFKTAGATELILDLRYNPGGSVAGAALLNALIAPGINEGSIFAKYSGNNNMGQRTVTYKATLAVPESGGPISFSSLSPNRLSLQRVFILSGPQTASAAELTINTLKPYMQVVQIGLGTLGKDKAAVIINDMRSPKRILYTLLPLTYNLANAKGEGGYIDGITPDYRIDELSHLPLLPIGDMNDPLIAKAISLISGGGRQQPYPETIVQRHFDSQAAVAGGNILKIPAGLR</sequence>
<dbReference type="Pfam" id="PF18294">
    <property type="entry name" value="Pept_S41_N"/>
    <property type="match status" value="1"/>
</dbReference>
<dbReference type="GO" id="GO:0004175">
    <property type="term" value="F:endopeptidase activity"/>
    <property type="evidence" value="ECO:0007669"/>
    <property type="project" value="TreeGrafter"/>
</dbReference>
<dbReference type="GO" id="GO:0007165">
    <property type="term" value="P:signal transduction"/>
    <property type="evidence" value="ECO:0007669"/>
    <property type="project" value="TreeGrafter"/>
</dbReference>
<evidence type="ECO:0000313" key="2">
    <source>
        <dbReference type="EMBL" id="PSL29723.1"/>
    </source>
</evidence>
<gene>
    <name evidence="2" type="ORF">CLV42_10656</name>
</gene>
<dbReference type="GO" id="GO:0006508">
    <property type="term" value="P:proteolysis"/>
    <property type="evidence" value="ECO:0007669"/>
    <property type="project" value="UniProtKB-KW"/>
</dbReference>
<dbReference type="Pfam" id="PF03572">
    <property type="entry name" value="Peptidase_S41"/>
    <property type="match status" value="1"/>
</dbReference>
<keyword evidence="2" id="KW-0645">Protease</keyword>
<dbReference type="EMBL" id="PYGK01000006">
    <property type="protein sequence ID" value="PSL29723.1"/>
    <property type="molecule type" value="Genomic_DNA"/>
</dbReference>
<feature type="domain" description="Tail specific protease" evidence="1">
    <location>
        <begin position="179"/>
        <end position="398"/>
    </location>
</feature>
<dbReference type="InterPro" id="IPR036034">
    <property type="entry name" value="PDZ_sf"/>
</dbReference>
<dbReference type="OrthoDB" id="7168509at2"/>
<keyword evidence="2" id="KW-0378">Hydrolase</keyword>
<dbReference type="AlphaFoldDB" id="A0A2P8G6W2"/>
<dbReference type="PROSITE" id="PS51257">
    <property type="entry name" value="PROKAR_LIPOPROTEIN"/>
    <property type="match status" value="1"/>
</dbReference>
<name>A0A2P8G6W2_9BACT</name>
<dbReference type="InterPro" id="IPR041613">
    <property type="entry name" value="Pept_S41_N"/>
</dbReference>
<dbReference type="GO" id="GO:0008236">
    <property type="term" value="F:serine-type peptidase activity"/>
    <property type="evidence" value="ECO:0007669"/>
    <property type="project" value="InterPro"/>
</dbReference>
<dbReference type="Gene3D" id="3.90.226.10">
    <property type="entry name" value="2-enoyl-CoA Hydratase, Chain A, domain 1"/>
    <property type="match status" value="1"/>
</dbReference>
<dbReference type="GO" id="GO:0030288">
    <property type="term" value="C:outer membrane-bounded periplasmic space"/>
    <property type="evidence" value="ECO:0007669"/>
    <property type="project" value="TreeGrafter"/>
</dbReference>
<dbReference type="Gene3D" id="2.30.42.10">
    <property type="match status" value="1"/>
</dbReference>
<dbReference type="Gene3D" id="3.30.750.170">
    <property type="match status" value="1"/>
</dbReference>
<dbReference type="InterPro" id="IPR029045">
    <property type="entry name" value="ClpP/crotonase-like_dom_sf"/>
</dbReference>
<protein>
    <submittedName>
        <fullName evidence="2">C-terminal processing protease CtpA/Prc</fullName>
    </submittedName>
</protein>
<proteinExistence type="predicted"/>